<evidence type="ECO:0000259" key="2">
    <source>
        <dbReference type="Pfam" id="PF14244"/>
    </source>
</evidence>
<sequence>MDGDGNNALIAAQPNQVAAVPAYQLAANENLGAVIAQVQFNGDNYDEWAQAIRSALRVKKKFGFVEGYVVKPQENAPDFEDWMSANSMVSLWILNTVDPKIRRTLENKENPKELWKEIKDRFSEGNGPRIQEIKSQLAQLRQGSLNVIDYYGKLHMLWEDLANYEPSPRCSCGNCVCNLNTEIEKKREDDHIHHFLLGLDDTIYRAVRASIISTDPLPNMNQVYAKVKSVERIDTVTRGRENQSSLVAFATQARSGTFLSPEEKKKLVCTSCKRNGHTAETCFKVIGFPSWWGDRPRQSGRGGGGGRGVGRGRGGSVAHANAAMVSVPGETSGEAERHGYTGLTNDQ</sequence>
<reference evidence="3" key="1">
    <citation type="submission" date="2020-01" db="EMBL/GenBank/DDBJ databases">
        <authorList>
            <person name="Mishra B."/>
        </authorList>
    </citation>
    <scope>NUCLEOTIDE SEQUENCE [LARGE SCALE GENOMIC DNA]</scope>
</reference>
<organism evidence="3 4">
    <name type="scientific">Microthlaspi erraticum</name>
    <dbReference type="NCBI Taxonomy" id="1685480"/>
    <lineage>
        <taxon>Eukaryota</taxon>
        <taxon>Viridiplantae</taxon>
        <taxon>Streptophyta</taxon>
        <taxon>Embryophyta</taxon>
        <taxon>Tracheophyta</taxon>
        <taxon>Spermatophyta</taxon>
        <taxon>Magnoliopsida</taxon>
        <taxon>eudicotyledons</taxon>
        <taxon>Gunneridae</taxon>
        <taxon>Pentapetalae</taxon>
        <taxon>rosids</taxon>
        <taxon>malvids</taxon>
        <taxon>Brassicales</taxon>
        <taxon>Brassicaceae</taxon>
        <taxon>Coluteocarpeae</taxon>
        <taxon>Microthlaspi</taxon>
    </lineage>
</organism>
<evidence type="ECO:0000256" key="1">
    <source>
        <dbReference type="SAM" id="MobiDB-lite"/>
    </source>
</evidence>
<dbReference type="OrthoDB" id="1112175at2759"/>
<protein>
    <recommendedName>
        <fullName evidence="2">Retrotransposon Copia-like N-terminal domain-containing protein</fullName>
    </recommendedName>
</protein>
<feature type="region of interest" description="Disordered" evidence="1">
    <location>
        <begin position="294"/>
        <end position="347"/>
    </location>
</feature>
<feature type="domain" description="Retrotransposon Copia-like N-terminal" evidence="2">
    <location>
        <begin position="28"/>
        <end position="72"/>
    </location>
</feature>
<keyword evidence="4" id="KW-1185">Reference proteome</keyword>
<comment type="caution">
    <text evidence="3">The sequence shown here is derived from an EMBL/GenBank/DDBJ whole genome shotgun (WGS) entry which is preliminary data.</text>
</comment>
<dbReference type="PANTHER" id="PTHR37610:SF101">
    <property type="entry name" value="(RAPE) HYPOTHETICAL PROTEIN"/>
    <property type="match status" value="1"/>
</dbReference>
<dbReference type="AlphaFoldDB" id="A0A6D2LQ80"/>
<evidence type="ECO:0000313" key="3">
    <source>
        <dbReference type="EMBL" id="CAA7062675.1"/>
    </source>
</evidence>
<dbReference type="InterPro" id="IPR029472">
    <property type="entry name" value="Copia-like_N"/>
</dbReference>
<proteinExistence type="predicted"/>
<dbReference type="EMBL" id="CACVBM020001940">
    <property type="protein sequence ID" value="CAA7062675.1"/>
    <property type="molecule type" value="Genomic_DNA"/>
</dbReference>
<gene>
    <name evidence="3" type="ORF">MERR_LOCUS49911</name>
</gene>
<feature type="compositionally biased region" description="Gly residues" evidence="1">
    <location>
        <begin position="300"/>
        <end position="315"/>
    </location>
</feature>
<dbReference type="PANTHER" id="PTHR37610">
    <property type="entry name" value="CCHC-TYPE DOMAIN-CONTAINING PROTEIN"/>
    <property type="match status" value="1"/>
</dbReference>
<name>A0A6D2LQ80_9BRAS</name>
<dbReference type="Pfam" id="PF14244">
    <property type="entry name" value="Retrotran_gag_3"/>
    <property type="match status" value="1"/>
</dbReference>
<dbReference type="Proteomes" id="UP000467841">
    <property type="component" value="Unassembled WGS sequence"/>
</dbReference>
<accession>A0A6D2LQ80</accession>
<evidence type="ECO:0000313" key="4">
    <source>
        <dbReference type="Proteomes" id="UP000467841"/>
    </source>
</evidence>